<gene>
    <name evidence="2" type="ORF">WN944_026970</name>
</gene>
<accession>A0AAP0QCI6</accession>
<proteinExistence type="predicted"/>
<protein>
    <recommendedName>
        <fullName evidence="1">HAT C-terminal dimerisation domain-containing protein</fullName>
    </recommendedName>
</protein>
<dbReference type="GO" id="GO:0046983">
    <property type="term" value="F:protein dimerization activity"/>
    <property type="evidence" value="ECO:0007669"/>
    <property type="project" value="InterPro"/>
</dbReference>
<evidence type="ECO:0000313" key="2">
    <source>
        <dbReference type="EMBL" id="KAK9174966.1"/>
    </source>
</evidence>
<dbReference type="Pfam" id="PF05699">
    <property type="entry name" value="Dimer_Tnp_hAT"/>
    <property type="match status" value="1"/>
</dbReference>
<name>A0AAP0QCI6_9ROSI</name>
<keyword evidence="3" id="KW-1185">Reference proteome</keyword>
<evidence type="ECO:0000259" key="1">
    <source>
        <dbReference type="Pfam" id="PF05699"/>
    </source>
</evidence>
<reference evidence="2 3" key="1">
    <citation type="submission" date="2024-05" db="EMBL/GenBank/DDBJ databases">
        <title>Haplotype-resolved chromosome-level genome assembly of Huyou (Citrus changshanensis).</title>
        <authorList>
            <person name="Miao C."/>
            <person name="Chen W."/>
            <person name="Wu Y."/>
            <person name="Wang L."/>
            <person name="Zhao S."/>
            <person name="Grierson D."/>
            <person name="Xu C."/>
            <person name="Chen K."/>
        </authorList>
    </citation>
    <scope>NUCLEOTIDE SEQUENCE [LARGE SCALE GENOMIC DNA]</scope>
    <source>
        <strain evidence="2">01-14</strain>
        <tissue evidence="2">Leaf</tissue>
    </source>
</reference>
<dbReference type="AlphaFoldDB" id="A0AAP0QCI6"/>
<comment type="caution">
    <text evidence="2">The sequence shown here is derived from an EMBL/GenBank/DDBJ whole genome shotgun (WGS) entry which is preliminary data.</text>
</comment>
<dbReference type="InterPro" id="IPR008906">
    <property type="entry name" value="HATC_C_dom"/>
</dbReference>
<evidence type="ECO:0000313" key="3">
    <source>
        <dbReference type="Proteomes" id="UP001428341"/>
    </source>
</evidence>
<dbReference type="Proteomes" id="UP001428341">
    <property type="component" value="Unassembled WGS sequence"/>
</dbReference>
<sequence>MDFVMWRFNSMCETKKVEELCHSLNELLMKLYGSYSFGDPNNAANTSYMVQNSEISECAVSNLSQIAKDISTIPVSAIASESTFSIGGCVLDPFWSSLTPKTIDDLY</sequence>
<dbReference type="InterPro" id="IPR012337">
    <property type="entry name" value="RNaseH-like_sf"/>
</dbReference>
<dbReference type="SUPFAM" id="SSF53098">
    <property type="entry name" value="Ribonuclease H-like"/>
    <property type="match status" value="1"/>
</dbReference>
<organism evidence="2 3">
    <name type="scientific">Citrus x changshan-huyou</name>
    <dbReference type="NCBI Taxonomy" id="2935761"/>
    <lineage>
        <taxon>Eukaryota</taxon>
        <taxon>Viridiplantae</taxon>
        <taxon>Streptophyta</taxon>
        <taxon>Embryophyta</taxon>
        <taxon>Tracheophyta</taxon>
        <taxon>Spermatophyta</taxon>
        <taxon>Magnoliopsida</taxon>
        <taxon>eudicotyledons</taxon>
        <taxon>Gunneridae</taxon>
        <taxon>Pentapetalae</taxon>
        <taxon>rosids</taxon>
        <taxon>malvids</taxon>
        <taxon>Sapindales</taxon>
        <taxon>Rutaceae</taxon>
        <taxon>Aurantioideae</taxon>
        <taxon>Citrus</taxon>
    </lineage>
</organism>
<dbReference type="EMBL" id="JBCGBO010000025">
    <property type="protein sequence ID" value="KAK9174966.1"/>
    <property type="molecule type" value="Genomic_DNA"/>
</dbReference>
<feature type="domain" description="HAT C-terminal dimerisation" evidence="1">
    <location>
        <begin position="62"/>
        <end position="106"/>
    </location>
</feature>